<dbReference type="EMBL" id="MT663534">
    <property type="protein sequence ID" value="QOI90162.1"/>
    <property type="molecule type" value="Genomic_DNA"/>
</dbReference>
<name>A0A7M4CEQ6_9VIRU</name>
<accession>A0A7M4CEQ6</accession>
<dbReference type="Proteomes" id="UP001162120">
    <property type="component" value="Segment"/>
</dbReference>
<reference evidence="1" key="1">
    <citation type="submission" date="2020-06" db="EMBL/GenBank/DDBJ databases">
        <title>Lateral gene transfer of anion-conducting channel rhodopsins between green algae and giant viruses.</title>
        <authorList>
            <person name="Rozenberg A."/>
            <person name="Oppermann J."/>
            <person name="Wietek J."/>
            <person name="Fernandez Lahore R.G."/>
            <person name="Sandaa R.-A."/>
            <person name="Bratbak G."/>
            <person name="Hegemann P."/>
            <person name="Beja O."/>
        </authorList>
    </citation>
    <scope>NUCLEOTIDE SEQUENCE</scope>
    <source>
        <strain evidence="1">01B</strain>
    </source>
</reference>
<organism evidence="1 2">
    <name type="scientific">Pyramimonas orientalis virus 01B</name>
    <dbReference type="NCBI Taxonomy" id="3134525"/>
    <lineage>
        <taxon>Viruses</taxon>
        <taxon>Varidnaviria</taxon>
        <taxon>Bamfordvirae</taxon>
        <taxon>Nucleocytoviricota</taxon>
        <taxon>Megaviricetes</taxon>
        <taxon>Imitervirales</taxon>
        <taxon>Allomimiviridae</taxon>
        <taxon>Heliosvirus</taxon>
        <taxon>Heliosvirus raunefjordenense</taxon>
    </lineage>
</organism>
<keyword evidence="2" id="KW-1185">Reference proteome</keyword>
<proteinExistence type="predicted"/>
<protein>
    <submittedName>
        <fullName evidence="1">Uncharacterized protein</fullName>
    </submittedName>
</protein>
<gene>
    <name evidence="1" type="ORF">HWQ62_00024</name>
</gene>
<evidence type="ECO:0000313" key="2">
    <source>
        <dbReference type="Proteomes" id="UP001162120"/>
    </source>
</evidence>
<sequence>MLEKQTKPRGRPAMDCKVINDKTFQRKKLESIKKVQEKKCASRSDHPSKPCVMKDGRCAPKTTASKALTCNIVKPKAKTEFKNKGEQRKEFATRCTAMGKQLKKECKVPNKPKLVCRDSKAVKKTKEGKYIVGM</sequence>
<evidence type="ECO:0000313" key="1">
    <source>
        <dbReference type="EMBL" id="QOI90162.1"/>
    </source>
</evidence>